<evidence type="ECO:0000313" key="6">
    <source>
        <dbReference type="Proteomes" id="UP000053617"/>
    </source>
</evidence>
<dbReference type="Gene3D" id="3.40.50.720">
    <property type="entry name" value="NAD(P)-binding Rossmann-like Domain"/>
    <property type="match status" value="1"/>
</dbReference>
<name>A0A0D2G4G1_9EURO</name>
<dbReference type="PANTHER" id="PTHR43245:SF51">
    <property type="entry name" value="SHORT CHAIN DEHYDROGENASE_REDUCTASE FAMILY 42E, MEMBER 2"/>
    <property type="match status" value="1"/>
</dbReference>
<dbReference type="OrthoDB" id="10058185at2759"/>
<keyword evidence="3" id="KW-1133">Transmembrane helix</keyword>
<dbReference type="PANTHER" id="PTHR43245">
    <property type="entry name" value="BIFUNCTIONAL POLYMYXIN RESISTANCE PROTEIN ARNA"/>
    <property type="match status" value="1"/>
</dbReference>
<dbReference type="GO" id="GO:0006694">
    <property type="term" value="P:steroid biosynthetic process"/>
    <property type="evidence" value="ECO:0007669"/>
    <property type="project" value="InterPro"/>
</dbReference>
<evidence type="ECO:0000256" key="2">
    <source>
        <dbReference type="ARBA" id="ARBA00023002"/>
    </source>
</evidence>
<proteinExistence type="inferred from homology"/>
<evidence type="ECO:0000256" key="1">
    <source>
        <dbReference type="ARBA" id="ARBA00009219"/>
    </source>
</evidence>
<accession>A0A0D2G4G1</accession>
<dbReference type="InterPro" id="IPR036291">
    <property type="entry name" value="NAD(P)-bd_dom_sf"/>
</dbReference>
<dbReference type="AlphaFoldDB" id="A0A0D2G4G1"/>
<dbReference type="EMBL" id="KN847475">
    <property type="protein sequence ID" value="KIX09557.1"/>
    <property type="molecule type" value="Genomic_DNA"/>
</dbReference>
<comment type="similarity">
    <text evidence="1">Belongs to the 3-beta-HSD family.</text>
</comment>
<organism evidence="5 6">
    <name type="scientific">Rhinocladiella mackenziei CBS 650.93</name>
    <dbReference type="NCBI Taxonomy" id="1442369"/>
    <lineage>
        <taxon>Eukaryota</taxon>
        <taxon>Fungi</taxon>
        <taxon>Dikarya</taxon>
        <taxon>Ascomycota</taxon>
        <taxon>Pezizomycotina</taxon>
        <taxon>Eurotiomycetes</taxon>
        <taxon>Chaetothyriomycetidae</taxon>
        <taxon>Chaetothyriales</taxon>
        <taxon>Herpotrichiellaceae</taxon>
        <taxon>Rhinocladiella</taxon>
    </lineage>
</organism>
<keyword evidence="2" id="KW-0560">Oxidoreductase</keyword>
<dbReference type="GeneID" id="25288708"/>
<keyword evidence="3" id="KW-0812">Transmembrane</keyword>
<dbReference type="GO" id="GO:0016616">
    <property type="term" value="F:oxidoreductase activity, acting on the CH-OH group of donors, NAD or NADP as acceptor"/>
    <property type="evidence" value="ECO:0007669"/>
    <property type="project" value="InterPro"/>
</dbReference>
<sequence>MALQWSVSVLIAIGFALLVFYCLCHINYALSTTPPEVDKLVGEPWTEEKLKNAYEKYKQERPDFRKHLPPKQARRYIVFGGSGLVGGWIVEHLIMRGQDPATIRIADLQAPRRQYAVEKNVPYFQTDVTDPTSIARIFNHPWPAEASNLPLTVFHTVAYIHAGHRHPDLLPKYMQVNVDGTKNVIAASRVAGCDIFIATSSASIGIRPSKFIFPPWVKYPGTFVQFADNAEPEDLDGSLDQFAGCYAYSKAKAEKVVRNADDKESGFRTGAIRPGHAIYGHGDENSNSVAYDYLRRGELLSWMGNLVVQFVSAQNVSLAHLIYEARIHSANPDIGGKAYCVCDPSPPFRYSDLFRLFSTIVHPATPMRFHRVPPLVLMMISYAVEAYVTIQRRYLGFLPEVKGDLQMLQPVMFSYLTLNILYDDSLARKELGYNPGYDTLEGLCEQVLEWNEAVEAKLAGGKEARNMRKDVQGTSFVEKTVPVASRGVAK</sequence>
<feature type="transmembrane region" description="Helical" evidence="3">
    <location>
        <begin position="6"/>
        <end position="30"/>
    </location>
</feature>
<evidence type="ECO:0000313" key="5">
    <source>
        <dbReference type="EMBL" id="KIX09557.1"/>
    </source>
</evidence>
<keyword evidence="3" id="KW-0472">Membrane</keyword>
<protein>
    <recommendedName>
        <fullName evidence="4">3-beta hydroxysteroid dehydrogenase/isomerase domain-containing protein</fullName>
    </recommendedName>
</protein>
<dbReference type="SUPFAM" id="SSF51735">
    <property type="entry name" value="NAD(P)-binding Rossmann-fold domains"/>
    <property type="match status" value="1"/>
</dbReference>
<feature type="domain" description="3-beta hydroxysteroid dehydrogenase/isomerase" evidence="4">
    <location>
        <begin position="77"/>
        <end position="357"/>
    </location>
</feature>
<dbReference type="HOGENOM" id="CLU_045580_1_0_1"/>
<evidence type="ECO:0000256" key="3">
    <source>
        <dbReference type="SAM" id="Phobius"/>
    </source>
</evidence>
<dbReference type="STRING" id="1442369.A0A0D2G4G1"/>
<reference evidence="5 6" key="1">
    <citation type="submission" date="2015-01" db="EMBL/GenBank/DDBJ databases">
        <title>The Genome Sequence of Rhinocladiella mackenzie CBS 650.93.</title>
        <authorList>
            <consortium name="The Broad Institute Genomics Platform"/>
            <person name="Cuomo C."/>
            <person name="de Hoog S."/>
            <person name="Gorbushina A."/>
            <person name="Stielow B."/>
            <person name="Teixiera M."/>
            <person name="Abouelleil A."/>
            <person name="Chapman S.B."/>
            <person name="Priest M."/>
            <person name="Young S.K."/>
            <person name="Wortman J."/>
            <person name="Nusbaum C."/>
            <person name="Birren B."/>
        </authorList>
    </citation>
    <scope>NUCLEOTIDE SEQUENCE [LARGE SCALE GENOMIC DNA]</scope>
    <source>
        <strain evidence="5 6">CBS 650.93</strain>
    </source>
</reference>
<keyword evidence="6" id="KW-1185">Reference proteome</keyword>
<gene>
    <name evidence="5" type="ORF">Z518_00637</name>
</gene>
<dbReference type="InterPro" id="IPR002225">
    <property type="entry name" value="3Beta_OHSteriod_DH/Estase"/>
</dbReference>
<dbReference type="Proteomes" id="UP000053617">
    <property type="component" value="Unassembled WGS sequence"/>
</dbReference>
<evidence type="ECO:0000259" key="4">
    <source>
        <dbReference type="Pfam" id="PF01073"/>
    </source>
</evidence>
<dbReference type="RefSeq" id="XP_013276693.1">
    <property type="nucleotide sequence ID" value="XM_013421239.1"/>
</dbReference>
<dbReference type="InterPro" id="IPR050177">
    <property type="entry name" value="Lipid_A_modif_metabolic_enz"/>
</dbReference>
<dbReference type="VEuPathDB" id="FungiDB:Z518_00637"/>
<dbReference type="Pfam" id="PF01073">
    <property type="entry name" value="3Beta_HSD"/>
    <property type="match status" value="1"/>
</dbReference>